<proteinExistence type="predicted"/>
<dbReference type="Proteomes" id="UP001141327">
    <property type="component" value="Unassembled WGS sequence"/>
</dbReference>
<feature type="compositionally biased region" description="Basic and acidic residues" evidence="1">
    <location>
        <begin position="36"/>
        <end position="49"/>
    </location>
</feature>
<reference evidence="3" key="1">
    <citation type="journal article" date="2022" name="bioRxiv">
        <title>Genomics of Preaxostyla Flagellates Illuminates Evolutionary Transitions and the Path Towards Mitochondrial Loss.</title>
        <authorList>
            <person name="Novak L.V.F."/>
            <person name="Treitli S.C."/>
            <person name="Pyrih J."/>
            <person name="Halakuc P."/>
            <person name="Pipaliya S.V."/>
            <person name="Vacek V."/>
            <person name="Brzon O."/>
            <person name="Soukal P."/>
            <person name="Eme L."/>
            <person name="Dacks J.B."/>
            <person name="Karnkowska A."/>
            <person name="Elias M."/>
            <person name="Hampl V."/>
        </authorList>
    </citation>
    <scope>NUCLEOTIDE SEQUENCE</scope>
    <source>
        <strain evidence="3">RCP-MX</strain>
    </source>
</reference>
<evidence type="ECO:0000313" key="3">
    <source>
        <dbReference type="EMBL" id="KAJ4455660.1"/>
    </source>
</evidence>
<dbReference type="EMBL" id="JAPMOS010000097">
    <property type="protein sequence ID" value="KAJ4455660.1"/>
    <property type="molecule type" value="Genomic_DNA"/>
</dbReference>
<evidence type="ECO:0000313" key="4">
    <source>
        <dbReference type="Proteomes" id="UP001141327"/>
    </source>
</evidence>
<feature type="region of interest" description="Disordered" evidence="1">
    <location>
        <begin position="462"/>
        <end position="499"/>
    </location>
</feature>
<evidence type="ECO:0000259" key="2">
    <source>
        <dbReference type="Pfam" id="PF16413"/>
    </source>
</evidence>
<gene>
    <name evidence="3" type="ORF">PAPYR_9307</name>
</gene>
<feature type="region of interest" description="Disordered" evidence="1">
    <location>
        <begin position="36"/>
        <end position="65"/>
    </location>
</feature>
<feature type="domain" description="DNA mismatch repair protein Mlh1 C-terminal" evidence="2">
    <location>
        <begin position="381"/>
        <end position="547"/>
    </location>
</feature>
<comment type="caution">
    <text evidence="3">The sequence shown here is derived from an EMBL/GenBank/DDBJ whole genome shotgun (WGS) entry which is preliminary data.</text>
</comment>
<sequence length="547" mass="58637">MRNGVLVGCVDREFALLQHSTKLYLINICTLGSSAEERTTEDRKVEKGNTRASTFSDPTHRLDRERGVSGNLNATALLSQRMHFSNDGFSLEGSACARFSTPHGLRPRPAVLPLVLLHPFVPGSTAVSPSTPLNARGAMPGPPNGHFPTAYGLQHRARVPPPVRIMAPVASSSLSDGRLLLAGECATTLAPSLGPSMFRSRTNSGAPSCCMLANPFNLCSACFPPVPNTSGSVTPLTDALPVRGSTPRWGKIIFPFFRLASPFSGRQDLPQELLYQQAVRRHGHHQPVILRPAIAIGPAIARALRSGALRLLARRKGAPAPEASQEWSPEAAEAKGKCSELSGPSDPLDALKRPGSTRHTFRHTAGARLHFSPPLGVLKPQESADLLVARGEMLREYFAMDITADGCLAAIPQVVPGYKPDPAMLPLLLVGLATQVDWTEEQACFRDIALQMALLGTIPMGSSRTRQPLPEVKANATNGDGPTAAPPKAATDAATTDDDDAEWTQTIKTVFLPAMLRHLVPPTQFATDGSVVQVAALENLYRIFERC</sequence>
<feature type="compositionally biased region" description="Low complexity" evidence="1">
    <location>
        <begin position="482"/>
        <end position="494"/>
    </location>
</feature>
<dbReference type="Pfam" id="PF16413">
    <property type="entry name" value="Mlh1_C"/>
    <property type="match status" value="1"/>
</dbReference>
<accession>A0ABQ8UE76</accession>
<feature type="region of interest" description="Disordered" evidence="1">
    <location>
        <begin position="319"/>
        <end position="349"/>
    </location>
</feature>
<keyword evidence="4" id="KW-1185">Reference proteome</keyword>
<protein>
    <submittedName>
        <fullName evidence="3">DNA mismatch repair protein Mlh1</fullName>
    </submittedName>
</protein>
<name>A0ABQ8UE76_9EUKA</name>
<dbReference type="InterPro" id="IPR032189">
    <property type="entry name" value="Mlh1_C"/>
</dbReference>
<organism evidence="3 4">
    <name type="scientific">Paratrimastix pyriformis</name>
    <dbReference type="NCBI Taxonomy" id="342808"/>
    <lineage>
        <taxon>Eukaryota</taxon>
        <taxon>Metamonada</taxon>
        <taxon>Preaxostyla</taxon>
        <taxon>Paratrimastigidae</taxon>
        <taxon>Paratrimastix</taxon>
    </lineage>
</organism>
<evidence type="ECO:0000256" key="1">
    <source>
        <dbReference type="SAM" id="MobiDB-lite"/>
    </source>
</evidence>